<gene>
    <name evidence="1" type="ORF">Mic7113_4976</name>
</gene>
<dbReference type="AlphaFoldDB" id="K9WM90"/>
<accession>K9WM90</accession>
<keyword evidence="2" id="KW-1185">Reference proteome</keyword>
<name>K9WM90_9CYAN</name>
<reference evidence="1 2" key="1">
    <citation type="submission" date="2012-06" db="EMBL/GenBank/DDBJ databases">
        <title>Finished chromosome of genome of Microcoleus sp. PCC 7113.</title>
        <authorList>
            <consortium name="US DOE Joint Genome Institute"/>
            <person name="Gugger M."/>
            <person name="Coursin T."/>
            <person name="Rippka R."/>
            <person name="Tandeau De Marsac N."/>
            <person name="Huntemann M."/>
            <person name="Wei C.-L."/>
            <person name="Han J."/>
            <person name="Detter J.C."/>
            <person name="Han C."/>
            <person name="Tapia R."/>
            <person name="Chen A."/>
            <person name="Kyrpides N."/>
            <person name="Mavromatis K."/>
            <person name="Markowitz V."/>
            <person name="Szeto E."/>
            <person name="Ivanova N."/>
            <person name="Pagani I."/>
            <person name="Pati A."/>
            <person name="Goodwin L."/>
            <person name="Nordberg H.P."/>
            <person name="Cantor M.N."/>
            <person name="Hua S.X."/>
            <person name="Woyke T."/>
            <person name="Kerfeld C.A."/>
        </authorList>
    </citation>
    <scope>NUCLEOTIDE SEQUENCE [LARGE SCALE GENOMIC DNA]</scope>
    <source>
        <strain evidence="1 2">PCC 7113</strain>
    </source>
</reference>
<evidence type="ECO:0000313" key="2">
    <source>
        <dbReference type="Proteomes" id="UP000010471"/>
    </source>
</evidence>
<dbReference type="EMBL" id="CP003630">
    <property type="protein sequence ID" value="AFZ20637.1"/>
    <property type="molecule type" value="Genomic_DNA"/>
</dbReference>
<dbReference type="HOGENOM" id="CLU_2437541_0_0_3"/>
<protein>
    <submittedName>
        <fullName evidence="1">Uncharacterized protein</fullName>
    </submittedName>
</protein>
<proteinExistence type="predicted"/>
<organism evidence="1 2">
    <name type="scientific">Allocoleopsis franciscana PCC 7113</name>
    <dbReference type="NCBI Taxonomy" id="1173027"/>
    <lineage>
        <taxon>Bacteria</taxon>
        <taxon>Bacillati</taxon>
        <taxon>Cyanobacteriota</taxon>
        <taxon>Cyanophyceae</taxon>
        <taxon>Coleofasciculales</taxon>
        <taxon>Coleofasciculaceae</taxon>
        <taxon>Allocoleopsis</taxon>
        <taxon>Allocoleopsis franciscana</taxon>
    </lineage>
</organism>
<evidence type="ECO:0000313" key="1">
    <source>
        <dbReference type="EMBL" id="AFZ20637.1"/>
    </source>
</evidence>
<dbReference type="RefSeq" id="WP_015184772.1">
    <property type="nucleotide sequence ID" value="NC_019738.1"/>
</dbReference>
<dbReference type="KEGG" id="mic:Mic7113_4976"/>
<dbReference type="Proteomes" id="UP000010471">
    <property type="component" value="Chromosome"/>
</dbReference>
<sequence>MTQLLSIKEIFFKNNSAEPKPEMDAFIPFEDKNTLHPEQWVKLYGIHSDQYYYIITCQAFQLDAVLGGNQEIWWTGWWEGFLLECVDELE</sequence>